<dbReference type="EMBL" id="JAIWYP010000009">
    <property type="protein sequence ID" value="KAH3773362.1"/>
    <property type="molecule type" value="Genomic_DNA"/>
</dbReference>
<accession>A0A9D4II33</accession>
<comment type="caution">
    <text evidence="1">The sequence shown here is derived from an EMBL/GenBank/DDBJ whole genome shotgun (WGS) entry which is preliminary data.</text>
</comment>
<protein>
    <submittedName>
        <fullName evidence="1">Uncharacterized protein</fullName>
    </submittedName>
</protein>
<evidence type="ECO:0000313" key="3">
    <source>
        <dbReference type="Proteomes" id="UP000828390"/>
    </source>
</evidence>
<reference evidence="1" key="1">
    <citation type="journal article" date="2019" name="bioRxiv">
        <title>The Genome of the Zebra Mussel, Dreissena polymorpha: A Resource for Invasive Species Research.</title>
        <authorList>
            <person name="McCartney M.A."/>
            <person name="Auch B."/>
            <person name="Kono T."/>
            <person name="Mallez S."/>
            <person name="Zhang Y."/>
            <person name="Obille A."/>
            <person name="Becker A."/>
            <person name="Abrahante J.E."/>
            <person name="Garbe J."/>
            <person name="Badalamenti J.P."/>
            <person name="Herman A."/>
            <person name="Mangelson H."/>
            <person name="Liachko I."/>
            <person name="Sullivan S."/>
            <person name="Sone E.D."/>
            <person name="Koren S."/>
            <person name="Silverstein K.A.T."/>
            <person name="Beckman K.B."/>
            <person name="Gohl D.M."/>
        </authorList>
    </citation>
    <scope>NUCLEOTIDE SEQUENCE</scope>
    <source>
        <strain evidence="1">Duluth1</strain>
        <tissue evidence="1">Whole animal</tissue>
    </source>
</reference>
<name>A0A9D4II33_DREPO</name>
<organism evidence="1 3">
    <name type="scientific">Dreissena polymorpha</name>
    <name type="common">Zebra mussel</name>
    <name type="synonym">Mytilus polymorpha</name>
    <dbReference type="NCBI Taxonomy" id="45954"/>
    <lineage>
        <taxon>Eukaryota</taxon>
        <taxon>Metazoa</taxon>
        <taxon>Spiralia</taxon>
        <taxon>Lophotrochozoa</taxon>
        <taxon>Mollusca</taxon>
        <taxon>Bivalvia</taxon>
        <taxon>Autobranchia</taxon>
        <taxon>Heteroconchia</taxon>
        <taxon>Euheterodonta</taxon>
        <taxon>Imparidentia</taxon>
        <taxon>Neoheterodontei</taxon>
        <taxon>Myida</taxon>
        <taxon>Dreissenoidea</taxon>
        <taxon>Dreissenidae</taxon>
        <taxon>Dreissena</taxon>
    </lineage>
</organism>
<dbReference type="EMBL" id="JAIWYP010000009">
    <property type="protein sequence ID" value="KAH3778756.1"/>
    <property type="molecule type" value="Genomic_DNA"/>
</dbReference>
<dbReference type="Proteomes" id="UP000828390">
    <property type="component" value="Unassembled WGS sequence"/>
</dbReference>
<reference evidence="1" key="2">
    <citation type="submission" date="2020-11" db="EMBL/GenBank/DDBJ databases">
        <authorList>
            <person name="McCartney M.A."/>
            <person name="Auch B."/>
            <person name="Kono T."/>
            <person name="Mallez S."/>
            <person name="Becker A."/>
            <person name="Gohl D.M."/>
            <person name="Silverstein K.A.T."/>
            <person name="Koren S."/>
            <person name="Bechman K.B."/>
            <person name="Herman A."/>
            <person name="Abrahante J.E."/>
            <person name="Garbe J."/>
        </authorList>
    </citation>
    <scope>NUCLEOTIDE SEQUENCE</scope>
    <source>
        <strain evidence="1">Duluth1</strain>
        <tissue evidence="1">Whole animal</tissue>
    </source>
</reference>
<keyword evidence="3" id="KW-1185">Reference proteome</keyword>
<sequence length="99" mass="11891">MPFNIFNKLYGTLYGRSSATTPLYWEILMHQRCTAPRRKILSWRRQVNTECGWRYGLGTSILRRWKCILGQYYYFRCVNMDSTRLNKRVLFGRIVTANI</sequence>
<evidence type="ECO:0000313" key="2">
    <source>
        <dbReference type="EMBL" id="KAH3778756.1"/>
    </source>
</evidence>
<gene>
    <name evidence="1" type="ORF">DPMN_174721</name>
    <name evidence="2" type="ORF">DPMN_180227</name>
</gene>
<proteinExistence type="predicted"/>
<dbReference type="AlphaFoldDB" id="A0A9D4II33"/>
<evidence type="ECO:0000313" key="1">
    <source>
        <dbReference type="EMBL" id="KAH3773362.1"/>
    </source>
</evidence>